<keyword evidence="1" id="KW-0812">Transmembrane</keyword>
<dbReference type="EMBL" id="CP014141">
    <property type="protein sequence ID" value="AMA74906.1"/>
    <property type="molecule type" value="Genomic_DNA"/>
</dbReference>
<evidence type="ECO:0000313" key="4">
    <source>
        <dbReference type="Proteomes" id="UP000061630"/>
    </source>
</evidence>
<evidence type="ECO:0000313" key="3">
    <source>
        <dbReference type="EMBL" id="AMA74906.1"/>
    </source>
</evidence>
<reference evidence="3 4" key="1">
    <citation type="submission" date="2016-01" db="EMBL/GenBank/DDBJ databases">
        <title>Genome sequence of Thermus parvatiensis, a thermophile isolated from a hot water spring.</title>
        <authorList>
            <person name="Tripathi C."/>
            <person name="Lal R."/>
        </authorList>
    </citation>
    <scope>NUCLEOTIDE SEQUENCE [LARGE SCALE GENOMIC DNA]</scope>
    <source>
        <strain evidence="3 4">RL</strain>
    </source>
</reference>
<accession>A0A0X8D5W8</accession>
<keyword evidence="1" id="KW-1133">Transmembrane helix</keyword>
<gene>
    <name evidence="3" type="ORF">AV541_00570</name>
</gene>
<dbReference type="AlphaFoldDB" id="A0A0X8D5W8"/>
<keyword evidence="1" id="KW-0472">Membrane</keyword>
<feature type="transmembrane region" description="Helical" evidence="1">
    <location>
        <begin position="210"/>
        <end position="230"/>
    </location>
</feature>
<sequence length="234" mass="25201">MLFFFQDPLGDAQGLAYLYPQAALYREAGEGYADLTALAGEVRQGELVLKLRLARYPNPLGGPLGFSLATALVYLDLAPGGEEALLPGLRTPPGQGWEAAFVVTGFGVERKSPEGKREAVRAWREGEWVVWSTGLPPGEYGYYGAVGLFDPFASWYLRPVSPEGGAWVLGAPLGMPPVVDVLALRPEDQRAAYQEGVLRPLRPKRFALEAPSLAAFGLGALSLVLAFLLGRKGR</sequence>
<dbReference type="RefSeq" id="WP_060384009.1">
    <property type="nucleotide sequence ID" value="NZ_CP014141.1"/>
</dbReference>
<dbReference type="KEGG" id="tpar:AV541_00570"/>
<dbReference type="Gene3D" id="2.60.40.1190">
    <property type="match status" value="1"/>
</dbReference>
<dbReference type="SUPFAM" id="SSF49344">
    <property type="entry name" value="CBD9-like"/>
    <property type="match status" value="1"/>
</dbReference>
<evidence type="ECO:0000259" key="2">
    <source>
        <dbReference type="Pfam" id="PF09985"/>
    </source>
</evidence>
<name>A0A0X8D5W8_9DEIN</name>
<proteinExistence type="predicted"/>
<dbReference type="InterPro" id="IPR019248">
    <property type="entry name" value="Glucodextran_C"/>
</dbReference>
<dbReference type="CDD" id="cd09626">
    <property type="entry name" value="DOMON_glucodextranase_like"/>
    <property type="match status" value="1"/>
</dbReference>
<protein>
    <recommendedName>
        <fullName evidence="2">Glucodextranase-like C-terminal domain-containing protein</fullName>
    </recommendedName>
</protein>
<feature type="domain" description="Glucodextranase-like C-terminal" evidence="2">
    <location>
        <begin position="3"/>
        <end position="191"/>
    </location>
</feature>
<dbReference type="Pfam" id="PF09985">
    <property type="entry name" value="Glucodextran_C"/>
    <property type="match status" value="1"/>
</dbReference>
<dbReference type="Proteomes" id="UP000061630">
    <property type="component" value="Chromosome"/>
</dbReference>
<evidence type="ECO:0000256" key="1">
    <source>
        <dbReference type="SAM" id="Phobius"/>
    </source>
</evidence>
<organism evidence="3 4">
    <name type="scientific">Thermus parvatiensis</name>
    <dbReference type="NCBI Taxonomy" id="456163"/>
    <lineage>
        <taxon>Bacteria</taxon>
        <taxon>Thermotogati</taxon>
        <taxon>Deinococcota</taxon>
        <taxon>Deinococci</taxon>
        <taxon>Thermales</taxon>
        <taxon>Thermaceae</taxon>
        <taxon>Thermus</taxon>
    </lineage>
</organism>